<dbReference type="EMBL" id="CP001999">
    <property type="protein sequence ID" value="ADG94127.1"/>
    <property type="molecule type" value="Genomic_DNA"/>
</dbReference>
<keyword evidence="2" id="KW-1185">Reference proteome</keyword>
<dbReference type="HOGENOM" id="CLU_413150_0_0_7"/>
<dbReference type="InterPro" id="IPR011990">
    <property type="entry name" value="TPR-like_helical_dom_sf"/>
</dbReference>
<reference evidence="1 2" key="1">
    <citation type="journal article" date="2010" name="Stand. Genomic Sci.">
        <title>Complete genome sequence of Arcobacter nitrofigilis type strain (CI).</title>
        <authorList>
            <person name="Pati A."/>
            <person name="Gronow S."/>
            <person name="Lapidus A."/>
            <person name="Copeland A."/>
            <person name="Glavina Del Rio T."/>
            <person name="Nolan M."/>
            <person name="Lucas S."/>
            <person name="Tice H."/>
            <person name="Cheng J.F."/>
            <person name="Han C."/>
            <person name="Chertkov O."/>
            <person name="Bruce D."/>
            <person name="Tapia R."/>
            <person name="Goodwin L."/>
            <person name="Pitluck S."/>
            <person name="Liolios K."/>
            <person name="Ivanova N."/>
            <person name="Mavromatis K."/>
            <person name="Chen A."/>
            <person name="Palaniappan K."/>
            <person name="Land M."/>
            <person name="Hauser L."/>
            <person name="Chang Y.J."/>
            <person name="Jeffries C.D."/>
            <person name="Detter J.C."/>
            <person name="Rohde M."/>
            <person name="Goker M."/>
            <person name="Bristow J."/>
            <person name="Eisen J.A."/>
            <person name="Markowitz V."/>
            <person name="Hugenholtz P."/>
            <person name="Klenk H.P."/>
            <person name="Kyrpides N.C."/>
        </authorList>
    </citation>
    <scope>NUCLEOTIDE SEQUENCE [LARGE SCALE GENOMIC DNA]</scope>
    <source>
        <strain evidence="2">ATCC 33309 / DSM 7299 / CCUG 15893 / LMG 7604 / NCTC 12251 / CI</strain>
    </source>
</reference>
<dbReference type="OrthoDB" id="5347221at2"/>
<protein>
    <submittedName>
        <fullName evidence="1">TPR repeat-containing protein</fullName>
    </submittedName>
</protein>
<dbReference type="RefSeq" id="WP_013136272.1">
    <property type="nucleotide sequence ID" value="NC_014166.1"/>
</dbReference>
<dbReference type="STRING" id="572480.Arnit_2477"/>
<dbReference type="KEGG" id="ant:Arnit_2477"/>
<name>D5UZ75_ARCNC</name>
<dbReference type="Gene3D" id="1.25.40.10">
    <property type="entry name" value="Tetratricopeptide repeat domain"/>
    <property type="match status" value="1"/>
</dbReference>
<evidence type="ECO:0000313" key="2">
    <source>
        <dbReference type="Proteomes" id="UP000000939"/>
    </source>
</evidence>
<proteinExistence type="predicted"/>
<organism evidence="1 2">
    <name type="scientific">Arcobacter nitrofigilis (strain ATCC 33309 / DSM 7299 / CCUG 15893 / LMG 7604 / NCTC 12251 / CI)</name>
    <name type="common">Campylobacter nitrofigilis</name>
    <dbReference type="NCBI Taxonomy" id="572480"/>
    <lineage>
        <taxon>Bacteria</taxon>
        <taxon>Pseudomonadati</taxon>
        <taxon>Campylobacterota</taxon>
        <taxon>Epsilonproteobacteria</taxon>
        <taxon>Campylobacterales</taxon>
        <taxon>Arcobacteraceae</taxon>
        <taxon>Arcobacter</taxon>
    </lineage>
</organism>
<accession>D5UZ75</accession>
<gene>
    <name evidence="1" type="ordered locus">Arnit_2477</name>
</gene>
<evidence type="ECO:0000313" key="1">
    <source>
        <dbReference type="EMBL" id="ADG94127.1"/>
    </source>
</evidence>
<dbReference type="AlphaFoldDB" id="D5UZ75"/>
<dbReference type="eggNOG" id="COG0790">
    <property type="taxonomic scope" value="Bacteria"/>
</dbReference>
<dbReference type="Proteomes" id="UP000000939">
    <property type="component" value="Chromosome"/>
</dbReference>
<sequence precursor="true">MRFLLILFLLFTISSAKVDFYYSFIDPSGIQISEKRKNDIKDGFELLEQIKKLAKNGKVDEAFAEIESFKATNKINILNSDILLTYSEIALKKASKRIISEASNELELAINTGQINEDDLAKAYMLMVDFKLETNRVKEAKYFAEIIINNFSDKITNAYGQIYLAKVYKYTKSYSKAIKTLYNILVNTTDVLVATIVADELFDIYILDDQKEKAYDLISKVLNKNIDYYSEDSYVALKKVDKLVAANMPEFAVEILKELLNRAKQEEFIEEFKFKLANVYMEMYDGTNYYLYKAKELYKDILTDYPNGLYANDAKMYIDEILMREGNITPQLIVSKYPNSEAMKQKALFQELLNLKKEKKYGFILKSKRVYGKIADSIAKRFAYKNVGEIYDEVNVDLIKQYLKNDQCSLMNKALRTARKETFELLVKDKKVKYNFFECLIEVPDERAYELLKETFNTSRDATLYLYLERMAYALGLENDAMDFSSKVEMVNNKDVLAKEFLYRFLVYSAKKDSIVMEKFFYYATRFPEFITKNENNPLIIDFYYQYYLYLIGKDKQDEAEKILNKLYAKQKEFDAYVYSPFVDIELAMIEKRKNNIPKAIEYLTDSIKNTRNMKPNDQARVDYELILLYDSEGLNSLKNEFITKCKDIKNTKDSLYKTMCDKM</sequence>